<protein>
    <submittedName>
        <fullName evidence="2">Uncharacterized protein</fullName>
    </submittedName>
</protein>
<keyword evidence="1" id="KW-0175">Coiled coil</keyword>
<organism evidence="2 3">
    <name type="scientific">Caenorhabditis japonica</name>
    <dbReference type="NCBI Taxonomy" id="281687"/>
    <lineage>
        <taxon>Eukaryota</taxon>
        <taxon>Metazoa</taxon>
        <taxon>Ecdysozoa</taxon>
        <taxon>Nematoda</taxon>
        <taxon>Chromadorea</taxon>
        <taxon>Rhabditida</taxon>
        <taxon>Rhabditina</taxon>
        <taxon>Rhabditomorpha</taxon>
        <taxon>Rhabditoidea</taxon>
        <taxon>Rhabditidae</taxon>
        <taxon>Peloderinae</taxon>
        <taxon>Caenorhabditis</taxon>
    </lineage>
</organism>
<reference evidence="3" key="1">
    <citation type="submission" date="2010-08" db="EMBL/GenBank/DDBJ databases">
        <authorList>
            <consortium name="Caenorhabditis japonica Sequencing Consortium"/>
            <person name="Wilson R.K."/>
        </authorList>
    </citation>
    <scope>NUCLEOTIDE SEQUENCE [LARGE SCALE GENOMIC DNA]</scope>
    <source>
        <strain evidence="3">DF5081</strain>
    </source>
</reference>
<name>A0A8R1EEA6_CAEJA</name>
<feature type="coiled-coil region" evidence="1">
    <location>
        <begin position="71"/>
        <end position="98"/>
    </location>
</feature>
<evidence type="ECO:0000256" key="1">
    <source>
        <dbReference type="SAM" id="Coils"/>
    </source>
</evidence>
<reference evidence="2" key="2">
    <citation type="submission" date="2022-06" db="UniProtKB">
        <authorList>
            <consortium name="EnsemblMetazoa"/>
        </authorList>
    </citation>
    <scope>IDENTIFICATION</scope>
    <source>
        <strain evidence="2">DF5081</strain>
    </source>
</reference>
<dbReference type="AlphaFoldDB" id="A0A8R1EEA6"/>
<evidence type="ECO:0000313" key="3">
    <source>
        <dbReference type="Proteomes" id="UP000005237"/>
    </source>
</evidence>
<keyword evidence="3" id="KW-1185">Reference proteome</keyword>
<dbReference type="Proteomes" id="UP000005237">
    <property type="component" value="Unassembled WGS sequence"/>
</dbReference>
<sequence length="123" mass="14461">MLIRVPYSRSTDSSRMITVNHEPLTESSNENLDVYHRLQDETLVMEAGFPDVEEVVVNERPEVSQNEGARKSSQCIELQKLLKALNDLNNEVAAQDGRWSEEARRRYQEYQRIWNRFHTTKHT</sequence>
<evidence type="ECO:0000313" key="2">
    <source>
        <dbReference type="EnsemblMetazoa" id="CJA34918.1"/>
    </source>
</evidence>
<dbReference type="EnsemblMetazoa" id="CJA34918.1">
    <property type="protein sequence ID" value="CJA34918.1"/>
    <property type="gene ID" value="WBGene00210765"/>
</dbReference>
<accession>A0A8R1EEA6</accession>
<proteinExistence type="predicted"/>